<keyword evidence="1" id="KW-0238">DNA-binding</keyword>
<feature type="domain" description="Centromere kinetochore component CENP-T N-terminal" evidence="3">
    <location>
        <begin position="1"/>
        <end position="117"/>
    </location>
</feature>
<dbReference type="Ensembl" id="ENSCCNT00000001215.1">
    <property type="protein sequence ID" value="ENSCCNP00000000934.1"/>
    <property type="gene ID" value="ENSCCNG00000000834.1"/>
</dbReference>
<feature type="region of interest" description="Disordered" evidence="2">
    <location>
        <begin position="93"/>
        <end position="149"/>
    </location>
</feature>
<dbReference type="InterPro" id="IPR028255">
    <property type="entry name" value="CENP-T"/>
</dbReference>
<proteinExistence type="predicted"/>
<evidence type="ECO:0000259" key="3">
    <source>
        <dbReference type="Pfam" id="PF16171"/>
    </source>
</evidence>
<dbReference type="AlphaFoldDB" id="A0A8C0VUP2"/>
<gene>
    <name evidence="4" type="primary">LOC109701820</name>
</gene>
<dbReference type="GO" id="GO:0003677">
    <property type="term" value="F:DNA binding"/>
    <property type="evidence" value="ECO:0007669"/>
    <property type="project" value="UniProtKB-KW"/>
</dbReference>
<organism evidence="4">
    <name type="scientific">Castor canadensis</name>
    <name type="common">American beaver</name>
    <dbReference type="NCBI Taxonomy" id="51338"/>
    <lineage>
        <taxon>Eukaryota</taxon>
        <taxon>Metazoa</taxon>
        <taxon>Chordata</taxon>
        <taxon>Craniata</taxon>
        <taxon>Vertebrata</taxon>
        <taxon>Euteleostomi</taxon>
        <taxon>Mammalia</taxon>
        <taxon>Eutheria</taxon>
        <taxon>Euarchontoglires</taxon>
        <taxon>Glires</taxon>
        <taxon>Rodentia</taxon>
        <taxon>Castorimorpha</taxon>
        <taxon>Castoridae</taxon>
        <taxon>Castor</taxon>
    </lineage>
</organism>
<dbReference type="GO" id="GO:0007059">
    <property type="term" value="P:chromosome segregation"/>
    <property type="evidence" value="ECO:0007669"/>
    <property type="project" value="TreeGrafter"/>
</dbReference>
<feature type="compositionally biased region" description="Polar residues" evidence="2">
    <location>
        <begin position="37"/>
        <end position="61"/>
    </location>
</feature>
<dbReference type="PANTHER" id="PTHR46904:SF1">
    <property type="entry name" value="CENTROMERE PROTEIN T"/>
    <property type="match status" value="1"/>
</dbReference>
<evidence type="ECO:0000256" key="2">
    <source>
        <dbReference type="SAM" id="MobiDB-lite"/>
    </source>
</evidence>
<evidence type="ECO:0000256" key="1">
    <source>
        <dbReference type="ARBA" id="ARBA00023125"/>
    </source>
</evidence>
<dbReference type="PANTHER" id="PTHR46904">
    <property type="entry name" value="CENTROMERE PROTEIN T"/>
    <property type="match status" value="1"/>
</dbReference>
<feature type="compositionally biased region" description="Low complexity" evidence="2">
    <location>
        <begin position="132"/>
        <end position="149"/>
    </location>
</feature>
<dbReference type="GO" id="GO:0051382">
    <property type="term" value="P:kinetochore assembly"/>
    <property type="evidence" value="ECO:0007669"/>
    <property type="project" value="InterPro"/>
</dbReference>
<sequence>MADFYSSDSELTTRTLLRRVLDTADSLTPRRRRSAQAGAQKTLLETPSSRRLRSQTETTARQRSHGARSIGRLTPRTLLRNILLTAPESSIVMPDSVVKPVSAPQVVQSSRRKSSRGRSSSPWQEKAKAEIVSVSAGSPVSAGASRTCP</sequence>
<evidence type="ECO:0000313" key="4">
    <source>
        <dbReference type="Ensembl" id="ENSCCNP00000000934.1"/>
    </source>
</evidence>
<protein>
    <recommendedName>
        <fullName evidence="3">Centromere kinetochore component CENP-T N-terminal domain-containing protein</fullName>
    </recommendedName>
</protein>
<reference evidence="4" key="1">
    <citation type="submission" date="2023-09" db="UniProtKB">
        <authorList>
            <consortium name="Ensembl"/>
        </authorList>
    </citation>
    <scope>IDENTIFICATION</scope>
</reference>
<dbReference type="InterPro" id="IPR032373">
    <property type="entry name" value="CENP-T_N"/>
</dbReference>
<dbReference type="Pfam" id="PF16171">
    <property type="entry name" value="CENP-T_N"/>
    <property type="match status" value="1"/>
</dbReference>
<feature type="region of interest" description="Disordered" evidence="2">
    <location>
        <begin position="27"/>
        <end position="72"/>
    </location>
</feature>
<name>A0A8C0VUP2_CASCN</name>
<accession>A0A8C0VUP2</accession>
<dbReference type="GO" id="GO:0000278">
    <property type="term" value="P:mitotic cell cycle"/>
    <property type="evidence" value="ECO:0007669"/>
    <property type="project" value="TreeGrafter"/>
</dbReference>
<dbReference type="GO" id="GO:0000776">
    <property type="term" value="C:kinetochore"/>
    <property type="evidence" value="ECO:0007669"/>
    <property type="project" value="InterPro"/>
</dbReference>